<reference evidence="1" key="1">
    <citation type="submission" date="2020-11" db="EMBL/GenBank/DDBJ databases">
        <authorList>
            <person name="Tran Van P."/>
        </authorList>
    </citation>
    <scope>NUCLEOTIDE SEQUENCE</scope>
</reference>
<protein>
    <submittedName>
        <fullName evidence="1">Uncharacterized protein</fullName>
    </submittedName>
</protein>
<proteinExistence type="predicted"/>
<accession>A0A7R9DXV8</accession>
<sequence length="144" mass="16315">MVTENWFSFVTSVESVEPGSDSGSATCETSPSDASNGIVLTEAPTVADITAVEDDFYENRNAQMREEYNRYLIQQETSYNGRQFERERHGPICKDDTEYRQSMSLVLVRSMMQHLESRQSLVPGLLRLYSAVLGGYFHNMALRA</sequence>
<gene>
    <name evidence="1" type="ORF">TMSB3V08_LOCUS742</name>
</gene>
<dbReference type="EMBL" id="OB792706">
    <property type="protein sequence ID" value="CAD7423767.1"/>
    <property type="molecule type" value="Genomic_DNA"/>
</dbReference>
<organism evidence="1">
    <name type="scientific">Timema monikensis</name>
    <dbReference type="NCBI Taxonomy" id="170555"/>
    <lineage>
        <taxon>Eukaryota</taxon>
        <taxon>Metazoa</taxon>
        <taxon>Ecdysozoa</taxon>
        <taxon>Arthropoda</taxon>
        <taxon>Hexapoda</taxon>
        <taxon>Insecta</taxon>
        <taxon>Pterygota</taxon>
        <taxon>Neoptera</taxon>
        <taxon>Polyneoptera</taxon>
        <taxon>Phasmatodea</taxon>
        <taxon>Timematodea</taxon>
        <taxon>Timematoidea</taxon>
        <taxon>Timematidae</taxon>
        <taxon>Timema</taxon>
    </lineage>
</organism>
<dbReference type="AlphaFoldDB" id="A0A7R9DXV8"/>
<evidence type="ECO:0000313" key="1">
    <source>
        <dbReference type="EMBL" id="CAD7423767.1"/>
    </source>
</evidence>
<name>A0A7R9DXV8_9NEOP</name>